<proteinExistence type="predicted"/>
<dbReference type="EMBL" id="BMAU01021304">
    <property type="protein sequence ID" value="GFY11349.1"/>
    <property type="molecule type" value="Genomic_DNA"/>
</dbReference>
<dbReference type="AlphaFoldDB" id="A0A8X6VL37"/>
<sequence>MSASHLADNRGCFVGDTYTDLTLGHRNHRREKETLVAGPVSSSRTEKKLKMVSGKNYFLTEIQAESVPESDEVGIGILEVVDLARQINLEENSEDVQELLDFYN</sequence>
<name>A0A8X6VL37_TRICX</name>
<dbReference type="Proteomes" id="UP000887159">
    <property type="component" value="Unassembled WGS sequence"/>
</dbReference>
<evidence type="ECO:0000313" key="2">
    <source>
        <dbReference type="Proteomes" id="UP000887159"/>
    </source>
</evidence>
<evidence type="ECO:0000313" key="1">
    <source>
        <dbReference type="EMBL" id="GFY11349.1"/>
    </source>
</evidence>
<keyword evidence="2" id="KW-1185">Reference proteome</keyword>
<accession>A0A8X6VL37</accession>
<comment type="caution">
    <text evidence="1">The sequence shown here is derived from an EMBL/GenBank/DDBJ whole genome shotgun (WGS) entry which is preliminary data.</text>
</comment>
<reference evidence="1" key="1">
    <citation type="submission" date="2020-08" db="EMBL/GenBank/DDBJ databases">
        <title>Multicomponent nature underlies the extraordinary mechanical properties of spider dragline silk.</title>
        <authorList>
            <person name="Kono N."/>
            <person name="Nakamura H."/>
            <person name="Mori M."/>
            <person name="Yoshida Y."/>
            <person name="Ohtoshi R."/>
            <person name="Malay A.D."/>
            <person name="Moran D.A.P."/>
            <person name="Tomita M."/>
            <person name="Numata K."/>
            <person name="Arakawa K."/>
        </authorList>
    </citation>
    <scope>NUCLEOTIDE SEQUENCE</scope>
</reference>
<organism evidence="1 2">
    <name type="scientific">Trichonephila clavipes</name>
    <name type="common">Golden silk orbweaver</name>
    <name type="synonym">Nephila clavipes</name>
    <dbReference type="NCBI Taxonomy" id="2585209"/>
    <lineage>
        <taxon>Eukaryota</taxon>
        <taxon>Metazoa</taxon>
        <taxon>Ecdysozoa</taxon>
        <taxon>Arthropoda</taxon>
        <taxon>Chelicerata</taxon>
        <taxon>Arachnida</taxon>
        <taxon>Araneae</taxon>
        <taxon>Araneomorphae</taxon>
        <taxon>Entelegynae</taxon>
        <taxon>Araneoidea</taxon>
        <taxon>Nephilidae</taxon>
        <taxon>Trichonephila</taxon>
    </lineage>
</organism>
<gene>
    <name evidence="1" type="ORF">TNCV_4473321</name>
</gene>
<protein>
    <submittedName>
        <fullName evidence="1">Uncharacterized protein</fullName>
    </submittedName>
</protein>